<dbReference type="EMBL" id="KM923891">
    <property type="protein sequence ID" value="AJT35535.1"/>
    <property type="molecule type" value="Genomic_DNA"/>
</dbReference>
<comment type="subcellular location">
    <subcellularLocation>
        <location evidence="2">Mitochondrion inner membrane</location>
        <topology evidence="2">Multi-pass membrane protein</topology>
    </subcellularLocation>
</comment>
<dbReference type="InterPro" id="IPR027387">
    <property type="entry name" value="Cytb/b6-like_sf"/>
</dbReference>
<feature type="transmembrane region" description="Helical" evidence="19">
    <location>
        <begin position="130"/>
        <end position="151"/>
    </location>
</feature>
<comment type="similarity">
    <text evidence="19">Belongs to the cytochrome b family.</text>
</comment>
<keyword evidence="5 19" id="KW-0813">Transport</keyword>
<evidence type="ECO:0000256" key="15">
    <source>
        <dbReference type="ARBA" id="ARBA00023128"/>
    </source>
</evidence>
<evidence type="ECO:0000256" key="9">
    <source>
        <dbReference type="ARBA" id="ARBA00022723"/>
    </source>
</evidence>
<dbReference type="Pfam" id="PF00033">
    <property type="entry name" value="Cytochrome_B"/>
    <property type="match status" value="1"/>
</dbReference>
<keyword evidence="16 19" id="KW-0472">Membrane</keyword>
<evidence type="ECO:0000256" key="19">
    <source>
        <dbReference type="RuleBase" id="RU362117"/>
    </source>
</evidence>
<proteinExistence type="inferred from homology"/>
<evidence type="ECO:0000256" key="10">
    <source>
        <dbReference type="ARBA" id="ARBA00022792"/>
    </source>
</evidence>
<dbReference type="PROSITE" id="PS51257">
    <property type="entry name" value="PROKAR_LIPOPROTEIN"/>
    <property type="match status" value="1"/>
</dbReference>
<geneLocation type="mitochondrion" evidence="22"/>
<keyword evidence="14" id="KW-0830">Ubiquinone</keyword>
<evidence type="ECO:0000256" key="18">
    <source>
        <dbReference type="PIRSR" id="PIRSR038885-2"/>
    </source>
</evidence>
<evidence type="ECO:0000256" key="12">
    <source>
        <dbReference type="ARBA" id="ARBA00022989"/>
    </source>
</evidence>
<keyword evidence="7 19" id="KW-0679">Respiratory chain</keyword>
<dbReference type="GO" id="GO:0046872">
    <property type="term" value="F:metal ion binding"/>
    <property type="evidence" value="ECO:0007669"/>
    <property type="project" value="UniProtKB-UniRule"/>
</dbReference>
<sequence>MMKMMKMLTNLPTPSNISYWWNFGSLLGACLSIQIITGLFLSMFYCPNITLAFDSTINICRNINYGWMLRTIHSNGASIMFMFLYMHISRGLYYSSFKMTKTWFMGVMIFLMTMMIAFMGYILPWGQMSFWGATVITNLISTIPYLGNSILNWLWGGFNINNATLNRMFSLHFILPLILMMMSMIHIFFIHEKGSNNPLGTNSNMDKMPFHLLFTFKDMTSLMVTFFLLLIIIMIKPYYLGDPQNFIPANPLKTPLHIKPEWYFLFAYSILRSIPNKLGGVIAMFMSIMILLTLPMTKKINLSSQFCPLTKMIMWYFLMIMMMLTWLSTMPMENPFIEMNQLMTMLYFLIYIFIYLANQSWMNIMMK</sequence>
<organism evidence="22">
    <name type="scientific">Phrixothrix hirtus</name>
    <name type="common">Brazilian railroad worm</name>
    <dbReference type="NCBI Taxonomy" id="94779"/>
    <lineage>
        <taxon>Eukaryota</taxon>
        <taxon>Metazoa</taxon>
        <taxon>Ecdysozoa</taxon>
        <taxon>Arthropoda</taxon>
        <taxon>Hexapoda</taxon>
        <taxon>Insecta</taxon>
        <taxon>Pterygota</taxon>
        <taxon>Neoptera</taxon>
        <taxon>Endopterygota</taxon>
        <taxon>Coleoptera</taxon>
        <taxon>Polyphaga</taxon>
        <taxon>Elateriformia</taxon>
        <taxon>Elateroidea</taxon>
        <taxon>Phengodidae</taxon>
        <taxon>Mastinocerinae</taxon>
        <taxon>Phrixothrix</taxon>
    </lineage>
</organism>
<evidence type="ECO:0000256" key="16">
    <source>
        <dbReference type="ARBA" id="ARBA00023136"/>
    </source>
</evidence>
<dbReference type="InterPro" id="IPR016174">
    <property type="entry name" value="Di-haem_cyt_TM"/>
</dbReference>
<name>A0A0R6C8J2_PHRHR</name>
<keyword evidence="13 18" id="KW-0408">Iron</keyword>
<comment type="cofactor">
    <cofactor evidence="19">
        <name>heme b</name>
        <dbReference type="ChEBI" id="CHEBI:60344"/>
    </cofactor>
    <text evidence="19">Binds 2 heme groups non-covalently.</text>
</comment>
<evidence type="ECO:0000256" key="11">
    <source>
        <dbReference type="ARBA" id="ARBA00022982"/>
    </source>
</evidence>
<comment type="cofactor">
    <cofactor evidence="18">
        <name>heme</name>
        <dbReference type="ChEBI" id="CHEBI:30413"/>
    </cofactor>
    <text evidence="18">Binds 2 heme groups non-covalently.</text>
</comment>
<dbReference type="Gene3D" id="1.20.810.10">
    <property type="entry name" value="Cytochrome Bc1 Complex, Chain C"/>
    <property type="match status" value="1"/>
</dbReference>
<dbReference type="Pfam" id="PF00032">
    <property type="entry name" value="Cytochrom_B_C"/>
    <property type="match status" value="1"/>
</dbReference>
<feature type="transmembrane region" description="Helical" evidence="19">
    <location>
        <begin position="212"/>
        <end position="235"/>
    </location>
</feature>
<feature type="transmembrane region" description="Helical" evidence="19">
    <location>
        <begin position="171"/>
        <end position="191"/>
    </location>
</feature>
<evidence type="ECO:0000256" key="14">
    <source>
        <dbReference type="ARBA" id="ARBA00023075"/>
    </source>
</evidence>
<feature type="domain" description="Cytochrome b/b6 N-terminal region profile" evidence="20">
    <location>
        <begin position="1"/>
        <end position="199"/>
    </location>
</feature>
<dbReference type="PROSITE" id="PS51002">
    <property type="entry name" value="CYTB_NTER"/>
    <property type="match status" value="1"/>
</dbReference>
<feature type="transmembrane region" description="Helical" evidence="19">
    <location>
        <begin position="309"/>
        <end position="327"/>
    </location>
</feature>
<evidence type="ECO:0000313" key="22">
    <source>
        <dbReference type="EMBL" id="AJT35535.1"/>
    </source>
</evidence>
<feature type="transmembrane region" description="Helical" evidence="19">
    <location>
        <begin position="278"/>
        <end position="297"/>
    </location>
</feature>
<evidence type="ECO:0000256" key="1">
    <source>
        <dbReference type="ARBA" id="ARBA00002566"/>
    </source>
</evidence>
<dbReference type="SUPFAM" id="SSF81648">
    <property type="entry name" value="a domain/subunit of cytochrome bc1 complex (Ubiquinol-cytochrome c reductase)"/>
    <property type="match status" value="1"/>
</dbReference>
<evidence type="ECO:0000256" key="17">
    <source>
        <dbReference type="PIRSR" id="PIRSR038885-1"/>
    </source>
</evidence>
<dbReference type="PANTHER" id="PTHR19271:SF16">
    <property type="entry name" value="CYTOCHROME B"/>
    <property type="match status" value="1"/>
</dbReference>
<feature type="binding site" description="axial binding residue" evidence="18">
    <location>
        <position position="172"/>
    </location>
    <ligand>
        <name>heme b</name>
        <dbReference type="ChEBI" id="CHEBI:60344"/>
        <label>b562</label>
    </ligand>
    <ligandPart>
        <name>Fe</name>
        <dbReference type="ChEBI" id="CHEBI:18248"/>
    </ligandPart>
</feature>
<dbReference type="PIRSF" id="PIRSF038885">
    <property type="entry name" value="COB"/>
    <property type="match status" value="1"/>
</dbReference>
<feature type="transmembrane region" description="Helical" evidence="19">
    <location>
        <begin position="67"/>
        <end position="88"/>
    </location>
</feature>
<keyword evidence="9 18" id="KW-0479">Metal-binding</keyword>
<feature type="binding site" evidence="17">
    <location>
        <position position="191"/>
    </location>
    <ligand>
        <name>a ubiquinone</name>
        <dbReference type="ChEBI" id="CHEBI:16389"/>
    </ligand>
</feature>
<dbReference type="GO" id="GO:0045275">
    <property type="term" value="C:respiratory chain complex III"/>
    <property type="evidence" value="ECO:0007669"/>
    <property type="project" value="InterPro"/>
</dbReference>
<feature type="binding site" description="axial binding residue" evidence="18">
    <location>
        <position position="87"/>
    </location>
    <ligand>
        <name>heme b</name>
        <dbReference type="ChEBI" id="CHEBI:60344"/>
        <label>b566</label>
    </ligand>
    <ligandPart>
        <name>Fe</name>
        <dbReference type="ChEBI" id="CHEBI:18248"/>
    </ligandPart>
</feature>
<dbReference type="PROSITE" id="PS51003">
    <property type="entry name" value="CYTB_CTER"/>
    <property type="match status" value="1"/>
</dbReference>
<keyword evidence="10" id="KW-0999">Mitochondrion inner membrane</keyword>
<keyword evidence="15 19" id="KW-0496">Mitochondrion</keyword>
<feature type="transmembrane region" description="Helical" evidence="19">
    <location>
        <begin position="20"/>
        <end position="46"/>
    </location>
</feature>
<feature type="domain" description="Cytochrome b/b6 C-terminal region profile" evidence="21">
    <location>
        <begin position="200"/>
        <end position="367"/>
    </location>
</feature>
<comment type="function">
    <text evidence="1 19">Component of the ubiquinol-cytochrome c reductase complex (complex III or cytochrome b-c1 complex) that is part of the mitochondrial respiratory chain. The b-c1 complex mediates electron transfer from ubiquinol to cytochrome c. Contributes to the generation of a proton gradient across the mitochondrial membrane that is then used for ATP synthesis.</text>
</comment>
<dbReference type="SUPFAM" id="SSF81342">
    <property type="entry name" value="Transmembrane di-heme cytochromes"/>
    <property type="match status" value="1"/>
</dbReference>
<dbReference type="GO" id="GO:0008121">
    <property type="term" value="F:quinol-cytochrome-c reductase activity"/>
    <property type="evidence" value="ECO:0007669"/>
    <property type="project" value="InterPro"/>
</dbReference>
<dbReference type="AlphaFoldDB" id="A0A0R6C8J2"/>
<dbReference type="GO" id="GO:0005743">
    <property type="term" value="C:mitochondrial inner membrane"/>
    <property type="evidence" value="ECO:0007669"/>
    <property type="project" value="UniProtKB-SubCell"/>
</dbReference>
<keyword evidence="11 19" id="KW-0249">Electron transport</keyword>
<feature type="transmembrane region" description="Helical" evidence="19">
    <location>
        <begin position="103"/>
        <end position="123"/>
    </location>
</feature>
<dbReference type="GO" id="GO:0006122">
    <property type="term" value="P:mitochondrial electron transport, ubiquinol to cytochrome c"/>
    <property type="evidence" value="ECO:0007669"/>
    <property type="project" value="TreeGrafter"/>
</dbReference>
<evidence type="ECO:0000256" key="6">
    <source>
        <dbReference type="ARBA" id="ARBA00022617"/>
    </source>
</evidence>
<dbReference type="InterPro" id="IPR005797">
    <property type="entry name" value="Cyt_b/b6_N"/>
</dbReference>
<reference evidence="22" key="1">
    <citation type="submission" date="2014-10" db="EMBL/GenBank/DDBJ databases">
        <title>Organization and comparative analysis of the mitochondrial genome of bioluminescent Elateroidea (Coleoptera:Polyphaga).</title>
        <authorList>
            <person name="Amaral D.T."/>
            <person name="Mitani Y."/>
            <person name="Ohmiya Y."/>
            <person name="Viviani V.R."/>
        </authorList>
    </citation>
    <scope>NUCLEOTIDE SEQUENCE</scope>
</reference>
<dbReference type="InterPro" id="IPR048260">
    <property type="entry name" value="Cytochrome_b_C_euk/bac"/>
</dbReference>
<keyword evidence="8 19" id="KW-0812">Transmembrane</keyword>
<dbReference type="InterPro" id="IPR036150">
    <property type="entry name" value="Cyt_b/b6_C_sf"/>
</dbReference>
<dbReference type="CDD" id="cd00290">
    <property type="entry name" value="cytochrome_b_C"/>
    <property type="match status" value="1"/>
</dbReference>
<evidence type="ECO:0000256" key="7">
    <source>
        <dbReference type="ARBA" id="ARBA00022660"/>
    </source>
</evidence>
<evidence type="ECO:0000256" key="3">
    <source>
        <dbReference type="ARBA" id="ARBA00011649"/>
    </source>
</evidence>
<evidence type="ECO:0000256" key="5">
    <source>
        <dbReference type="ARBA" id="ARBA00022448"/>
    </source>
</evidence>
<evidence type="ECO:0000259" key="21">
    <source>
        <dbReference type="PROSITE" id="PS51003"/>
    </source>
</evidence>
<dbReference type="InterPro" id="IPR030689">
    <property type="entry name" value="Cytochrome_b"/>
</dbReference>
<dbReference type="InterPro" id="IPR005798">
    <property type="entry name" value="Cyt_b/b6_C"/>
</dbReference>
<dbReference type="InterPro" id="IPR048259">
    <property type="entry name" value="Cytochrome_b_N_euk/bac"/>
</dbReference>
<feature type="binding site" description="axial binding residue" evidence="18">
    <location>
        <position position="73"/>
    </location>
    <ligand>
        <name>heme b</name>
        <dbReference type="ChEBI" id="CHEBI:60344"/>
        <label>b562</label>
    </ligand>
    <ligandPart>
        <name>Fe</name>
        <dbReference type="ChEBI" id="CHEBI:18248"/>
    </ligandPart>
</feature>
<protein>
    <recommendedName>
        <fullName evidence="4 19">Cytochrome b</fullName>
    </recommendedName>
</protein>
<evidence type="ECO:0000256" key="8">
    <source>
        <dbReference type="ARBA" id="ARBA00022692"/>
    </source>
</evidence>
<gene>
    <name evidence="22" type="primary">CYTB</name>
</gene>
<evidence type="ECO:0000256" key="13">
    <source>
        <dbReference type="ARBA" id="ARBA00023004"/>
    </source>
</evidence>
<dbReference type="GO" id="GO:0016491">
    <property type="term" value="F:oxidoreductase activity"/>
    <property type="evidence" value="ECO:0007669"/>
    <property type="project" value="UniProtKB-UniRule"/>
</dbReference>
<feature type="binding site" description="axial binding residue" evidence="18">
    <location>
        <position position="186"/>
    </location>
    <ligand>
        <name>heme b</name>
        <dbReference type="ChEBI" id="CHEBI:60344"/>
        <label>b566</label>
    </ligand>
    <ligandPart>
        <name>Fe</name>
        <dbReference type="ChEBI" id="CHEBI:18248"/>
    </ligandPart>
</feature>
<dbReference type="CDD" id="cd00284">
    <property type="entry name" value="Cytochrome_b_N"/>
    <property type="match status" value="1"/>
</dbReference>
<keyword evidence="6 18" id="KW-0349">Heme</keyword>
<keyword evidence="12 19" id="KW-1133">Transmembrane helix</keyword>
<dbReference type="PANTHER" id="PTHR19271">
    <property type="entry name" value="CYTOCHROME B"/>
    <property type="match status" value="1"/>
</dbReference>
<accession>A0A0R6C8J2</accession>
<feature type="transmembrane region" description="Helical" evidence="19">
    <location>
        <begin position="339"/>
        <end position="357"/>
    </location>
</feature>
<comment type="subunit">
    <text evidence="3">The main subunits of complex b-c1 are: cytochrome b, cytochrome c1 and the Rieske protein.</text>
</comment>
<evidence type="ECO:0000259" key="20">
    <source>
        <dbReference type="PROSITE" id="PS51002"/>
    </source>
</evidence>
<evidence type="ECO:0000256" key="2">
    <source>
        <dbReference type="ARBA" id="ARBA00004448"/>
    </source>
</evidence>
<evidence type="ECO:0000256" key="4">
    <source>
        <dbReference type="ARBA" id="ARBA00013531"/>
    </source>
</evidence>